<comment type="caution">
    <text evidence="8">The sequence shown here is derived from an EMBL/GenBank/DDBJ whole genome shotgun (WGS) entry which is preliminary data.</text>
</comment>
<evidence type="ECO:0000256" key="4">
    <source>
        <dbReference type="ARBA" id="ARBA00023186"/>
    </source>
</evidence>
<name>A0A1C0YR48_9BACL</name>
<keyword evidence="4" id="KW-0143">Chaperone</keyword>
<dbReference type="RefSeq" id="WP_066465092.1">
    <property type="nucleotide sequence ID" value="NZ_MATO01000041.1"/>
</dbReference>
<keyword evidence="9" id="KW-1185">Reference proteome</keyword>
<evidence type="ECO:0000256" key="1">
    <source>
        <dbReference type="ARBA" id="ARBA00004514"/>
    </source>
</evidence>
<proteinExistence type="inferred from homology"/>
<organism evidence="8 9">
    <name type="scientific">Caryophanon latum</name>
    <dbReference type="NCBI Taxonomy" id="33977"/>
    <lineage>
        <taxon>Bacteria</taxon>
        <taxon>Bacillati</taxon>
        <taxon>Bacillota</taxon>
        <taxon>Bacilli</taxon>
        <taxon>Bacillales</taxon>
        <taxon>Caryophanaceae</taxon>
        <taxon>Caryophanon</taxon>
    </lineage>
</organism>
<dbReference type="AlphaFoldDB" id="A0A1C0YR48"/>
<evidence type="ECO:0000313" key="9">
    <source>
        <dbReference type="Proteomes" id="UP000093482"/>
    </source>
</evidence>
<keyword evidence="8" id="KW-0966">Cell projection</keyword>
<dbReference type="Pfam" id="PF05400">
    <property type="entry name" value="FliT"/>
    <property type="match status" value="1"/>
</dbReference>
<dbReference type="OrthoDB" id="2353131at2"/>
<evidence type="ECO:0000256" key="7">
    <source>
        <dbReference type="ARBA" id="ARBA00093797"/>
    </source>
</evidence>
<keyword evidence="2" id="KW-0963">Cytoplasm</keyword>
<comment type="similarity">
    <text evidence="6">Belongs to the bacillales FliT family.</text>
</comment>
<dbReference type="EMBL" id="MATO01000041">
    <property type="protein sequence ID" value="OCS89636.1"/>
    <property type="molecule type" value="Genomic_DNA"/>
</dbReference>
<keyword evidence="8" id="KW-0969">Cilium</keyword>
<accession>A0A1C0YR48</accession>
<protein>
    <recommendedName>
        <fullName evidence="7">Flagellar protein FliT</fullName>
    </recommendedName>
</protein>
<comment type="function">
    <text evidence="5">May act as an export chaperone for the filament capping protein FliD.</text>
</comment>
<sequence length="120" mass="14138">MEQQLQQLLQLSAKLYEQLGQTVTGENRDAFITAIHDKLDERGDLIDALQDAQFKYDENNRLHRTLAELDKGINERLQHVMTQIKADLRDLRTLKAQEQRYANPYANVQTMDGRYYDRKK</sequence>
<keyword evidence="8" id="KW-0282">Flagellum</keyword>
<evidence type="ECO:0000256" key="3">
    <source>
        <dbReference type="ARBA" id="ARBA00022795"/>
    </source>
</evidence>
<evidence type="ECO:0000256" key="6">
    <source>
        <dbReference type="ARBA" id="ARBA00093785"/>
    </source>
</evidence>
<keyword evidence="3" id="KW-1005">Bacterial flagellum biogenesis</keyword>
<evidence type="ECO:0000256" key="2">
    <source>
        <dbReference type="ARBA" id="ARBA00022490"/>
    </source>
</evidence>
<evidence type="ECO:0000256" key="5">
    <source>
        <dbReference type="ARBA" id="ARBA00093765"/>
    </source>
</evidence>
<reference evidence="8 9" key="1">
    <citation type="submission" date="2016-07" db="EMBL/GenBank/DDBJ databases">
        <title>Caryophanon latum genome sequencing.</title>
        <authorList>
            <person name="Verma A."/>
            <person name="Pal Y."/>
            <person name="Krishnamurthi S."/>
        </authorList>
    </citation>
    <scope>NUCLEOTIDE SEQUENCE [LARGE SCALE GENOMIC DNA]</scope>
    <source>
        <strain evidence="8 9">DSM 14151</strain>
    </source>
</reference>
<evidence type="ECO:0000313" key="8">
    <source>
        <dbReference type="EMBL" id="OCS89636.1"/>
    </source>
</evidence>
<dbReference type="InterPro" id="IPR008622">
    <property type="entry name" value="FliT"/>
</dbReference>
<dbReference type="Proteomes" id="UP000093482">
    <property type="component" value="Unassembled WGS sequence"/>
</dbReference>
<gene>
    <name evidence="8" type="ORF">A6K76_12365</name>
</gene>
<comment type="subcellular location">
    <subcellularLocation>
        <location evidence="1">Cytoplasm</location>
        <location evidence="1">Cytosol</location>
    </subcellularLocation>
</comment>